<feature type="region of interest" description="Disordered" evidence="1">
    <location>
        <begin position="22"/>
        <end position="46"/>
    </location>
</feature>
<name>A0AAQ3JQL6_9LILI</name>
<reference evidence="2 3" key="1">
    <citation type="submission" date="2023-10" db="EMBL/GenBank/DDBJ databases">
        <title>Chromosome-scale genome assembly provides insights into flower coloration mechanisms of Canna indica.</title>
        <authorList>
            <person name="Li C."/>
        </authorList>
    </citation>
    <scope>NUCLEOTIDE SEQUENCE [LARGE SCALE GENOMIC DNA]</scope>
    <source>
        <tissue evidence="2">Flower</tissue>
    </source>
</reference>
<gene>
    <name evidence="2" type="ORF">Cni_G02056</name>
</gene>
<dbReference type="Proteomes" id="UP001327560">
    <property type="component" value="Chromosome 1"/>
</dbReference>
<proteinExistence type="predicted"/>
<organism evidence="2 3">
    <name type="scientific">Canna indica</name>
    <name type="common">Indian-shot</name>
    <dbReference type="NCBI Taxonomy" id="4628"/>
    <lineage>
        <taxon>Eukaryota</taxon>
        <taxon>Viridiplantae</taxon>
        <taxon>Streptophyta</taxon>
        <taxon>Embryophyta</taxon>
        <taxon>Tracheophyta</taxon>
        <taxon>Spermatophyta</taxon>
        <taxon>Magnoliopsida</taxon>
        <taxon>Liliopsida</taxon>
        <taxon>Zingiberales</taxon>
        <taxon>Cannaceae</taxon>
        <taxon>Canna</taxon>
    </lineage>
</organism>
<evidence type="ECO:0000313" key="2">
    <source>
        <dbReference type="EMBL" id="WOK93359.1"/>
    </source>
</evidence>
<feature type="compositionally biased region" description="Basic and acidic residues" evidence="1">
    <location>
        <begin position="22"/>
        <end position="40"/>
    </location>
</feature>
<dbReference type="AlphaFoldDB" id="A0AAQ3JQL6"/>
<accession>A0AAQ3JQL6</accession>
<dbReference type="PANTHER" id="PTHR35686:SF1">
    <property type="entry name" value="KINETOCHORE PROTEIN"/>
    <property type="match status" value="1"/>
</dbReference>
<evidence type="ECO:0000256" key="1">
    <source>
        <dbReference type="SAM" id="MobiDB-lite"/>
    </source>
</evidence>
<keyword evidence="3" id="KW-1185">Reference proteome</keyword>
<evidence type="ECO:0000313" key="3">
    <source>
        <dbReference type="Proteomes" id="UP001327560"/>
    </source>
</evidence>
<dbReference type="EMBL" id="CP136890">
    <property type="protein sequence ID" value="WOK93359.1"/>
    <property type="molecule type" value="Genomic_DNA"/>
</dbReference>
<protein>
    <submittedName>
        <fullName evidence="2">Uncharacterized protein</fullName>
    </submittedName>
</protein>
<dbReference type="PANTHER" id="PTHR35686">
    <property type="entry name" value="KINETOCHORE PROTEIN"/>
    <property type="match status" value="1"/>
</dbReference>
<sequence length="439" mass="49565">MSIEKLELFLSEYDERIHGSVHEDHQDLQKEPREEHHSDSSCDSISDEENTVLTKLSVASSAANKFRGSPYVGSVSKDHKGEWSKITEEAMELSCLHKKACCSSFISHLPEEKSHKSGRSRAKAKFSIHPQLLPVKLLSSHAMDRYEKSSVEASKNFVEDNNIHHRTFEDSKAKLLEYIDNQEPPAKLAPHELMSALPSMAELLEDLQEKNGQTTEDFDLKLSKTARSKERKRLCSGRIAPCLGSRILDNDDPLELMGSGTSSGDEDCNQNQLSSPREKIKQRTMGDLFLETFNTYVEGSTSVFKNRNTGSGYFGRLQQVIQIERDRHLEFLKQLQTGGSSPNDLSCITARILSRCLEAKLTVCHCMFAESTKRQPEKEFQEHVENVGTPRTVIFHSKMCGNVELEVGSFIRIHPPWKEVPGKNGEKIILCSYFSQSTE</sequence>